<dbReference type="InterPro" id="IPR046468">
    <property type="entry name" value="Spt20-like_SEP"/>
</dbReference>
<evidence type="ECO:0000313" key="11">
    <source>
        <dbReference type="Proteomes" id="UP000322234"/>
    </source>
</evidence>
<comment type="caution">
    <text evidence="10">The sequence shown here is derived from an EMBL/GenBank/DDBJ whole genome shotgun (WGS) entry which is preliminary data.</text>
</comment>
<feature type="region of interest" description="Disordered" evidence="8">
    <location>
        <begin position="884"/>
        <end position="944"/>
    </location>
</feature>
<dbReference type="Pfam" id="PF01015">
    <property type="entry name" value="Ribosomal_S3Ae"/>
    <property type="match status" value="1"/>
</dbReference>
<dbReference type="GO" id="GO:0005730">
    <property type="term" value="C:nucleolus"/>
    <property type="evidence" value="ECO:0007669"/>
    <property type="project" value="UniProtKB-SubCell"/>
</dbReference>
<comment type="subunit">
    <text evidence="5">Component of the small ribosomal subunit. Mature ribosomes consist of a small (40S) and a large (60S) subunit. The 40S subunit contains about 33 different proteins and 1 molecule of RNA (18S). The 60S subunit contains about 49 different proteins and 3 molecules of RNA (28S, 5.8S and 5S). Identified in a IGF2BP1-dependent mRNP granule complex containing untranslated mRNAs. Binds with high affinity to IPO4. Interacts with DDIT3. Part of the small subunit (SSU) processome, composed of more than 70 proteins and the RNA chaperone small nucleolar RNA (snoRNA) U3.</text>
</comment>
<feature type="compositionally biased region" description="Polar residues" evidence="8">
    <location>
        <begin position="739"/>
        <end position="752"/>
    </location>
</feature>
<dbReference type="GO" id="GO:0003735">
    <property type="term" value="F:structural constituent of ribosome"/>
    <property type="evidence" value="ECO:0007669"/>
    <property type="project" value="UniProtKB-UniRule"/>
</dbReference>
<reference evidence="10" key="1">
    <citation type="submission" date="2019-10" db="EMBL/GenBank/DDBJ databases">
        <title>The sequence and de novo assembly of the wild yak genome.</title>
        <authorList>
            <person name="Liu Y."/>
        </authorList>
    </citation>
    <scope>NUCLEOTIDE SEQUENCE [LARGE SCALE GENOMIC DNA]</scope>
    <source>
        <strain evidence="10">WY2019</strain>
    </source>
</reference>
<keyword evidence="4 6" id="KW-0687">Ribonucleoprotein</keyword>
<comment type="similarity">
    <text evidence="2">Belongs to the SPT20 family.</text>
</comment>
<evidence type="ECO:0000256" key="3">
    <source>
        <dbReference type="ARBA" id="ARBA00022980"/>
    </source>
</evidence>
<gene>
    <name evidence="6" type="primary">RPS3A</name>
    <name evidence="10" type="ORF">E5288_WYG009243</name>
</gene>
<feature type="domain" description="Spt20-like SEP" evidence="9">
    <location>
        <begin position="315"/>
        <end position="459"/>
    </location>
</feature>
<dbReference type="AlphaFoldDB" id="A0A6B0SHH6"/>
<dbReference type="PANTHER" id="PTHR13526">
    <property type="entry name" value="TRANSCRIPTION FACTOR SPT20 HOMOLOG"/>
    <property type="match status" value="1"/>
</dbReference>
<evidence type="ECO:0000313" key="10">
    <source>
        <dbReference type="EMBL" id="MXQ99474.1"/>
    </source>
</evidence>
<evidence type="ECO:0000256" key="8">
    <source>
        <dbReference type="SAM" id="MobiDB-lite"/>
    </source>
</evidence>
<dbReference type="InterPro" id="IPR001593">
    <property type="entry name" value="Ribosomal_eS1"/>
</dbReference>
<dbReference type="GO" id="GO:0000124">
    <property type="term" value="C:SAGA complex"/>
    <property type="evidence" value="ECO:0007669"/>
    <property type="project" value="InterPro"/>
</dbReference>
<keyword evidence="6" id="KW-0539">Nucleus</keyword>
<evidence type="ECO:0000256" key="2">
    <source>
        <dbReference type="ARBA" id="ARBA00009112"/>
    </source>
</evidence>
<dbReference type="GO" id="GO:0006357">
    <property type="term" value="P:regulation of transcription by RNA polymerase II"/>
    <property type="evidence" value="ECO:0007669"/>
    <property type="project" value="TreeGrafter"/>
</dbReference>
<feature type="compositionally biased region" description="Polar residues" evidence="8">
    <location>
        <begin position="644"/>
        <end position="666"/>
    </location>
</feature>
<name>A0A6B0SHH6_9CETA</name>
<organism evidence="10 11">
    <name type="scientific">Bos mutus</name>
    <name type="common">wild yak</name>
    <dbReference type="NCBI Taxonomy" id="72004"/>
    <lineage>
        <taxon>Eukaryota</taxon>
        <taxon>Metazoa</taxon>
        <taxon>Chordata</taxon>
        <taxon>Craniata</taxon>
        <taxon>Vertebrata</taxon>
        <taxon>Euteleostomi</taxon>
        <taxon>Mammalia</taxon>
        <taxon>Eutheria</taxon>
        <taxon>Laurasiatheria</taxon>
        <taxon>Artiodactyla</taxon>
        <taxon>Ruminantia</taxon>
        <taxon>Pecora</taxon>
        <taxon>Bovidae</taxon>
        <taxon>Bovinae</taxon>
        <taxon>Bos</taxon>
    </lineage>
</organism>
<evidence type="ECO:0000256" key="5">
    <source>
        <dbReference type="ARBA" id="ARBA00046758"/>
    </source>
</evidence>
<evidence type="ECO:0000256" key="4">
    <source>
        <dbReference type="ARBA" id="ARBA00023274"/>
    </source>
</evidence>
<keyword evidence="3 6" id="KW-0689">Ribosomal protein</keyword>
<keyword evidence="6" id="KW-0963">Cytoplasm</keyword>
<feature type="compositionally biased region" description="Pro residues" evidence="8">
    <location>
        <begin position="826"/>
        <end position="839"/>
    </location>
</feature>
<feature type="compositionally biased region" description="Polar residues" evidence="8">
    <location>
        <begin position="709"/>
        <end position="728"/>
    </location>
</feature>
<dbReference type="GO" id="GO:0022627">
    <property type="term" value="C:cytosolic small ribosomal subunit"/>
    <property type="evidence" value="ECO:0007669"/>
    <property type="project" value="UniProtKB-UniRule"/>
</dbReference>
<keyword evidence="6" id="KW-0221">Differentiation</keyword>
<keyword evidence="11" id="KW-1185">Reference proteome</keyword>
<feature type="region of interest" description="Disordered" evidence="8">
    <location>
        <begin position="959"/>
        <end position="983"/>
    </location>
</feature>
<dbReference type="InterPro" id="IPR027500">
    <property type="entry name" value="Ribosomal_eS1_euk"/>
</dbReference>
<evidence type="ECO:0000259" key="9">
    <source>
        <dbReference type="Pfam" id="PF12090"/>
    </source>
</evidence>
<dbReference type="GO" id="GO:0030154">
    <property type="term" value="P:cell differentiation"/>
    <property type="evidence" value="ECO:0007669"/>
    <property type="project" value="UniProtKB-KW"/>
</dbReference>
<feature type="compositionally biased region" description="Polar residues" evidence="8">
    <location>
        <begin position="588"/>
        <end position="608"/>
    </location>
</feature>
<sequence>MAVGKNKRLTKGGKKGAKKKVVDPFSKKDWYDVKAPAMFNIRNIGKTLVTRTQGTKIASDGLKGRVFEVSLADLQNDEVAFRKFKLITEDVQGKNCLTNFHGMDLTRDKMCSMVKKWQTMIEAHVDVKTTNGYLLRLFCVGFTKKRNNQIRKTSYAQHQQVRQIRKKMMEIMTREVQTNDLKEVVNKLIPDSIGKDIEKACQSIYPFYDVFVRKVKMLKKPKFELGKLMELHGEGSPSCIIMQQALEQALDRAEYVIATAQQRPPKRKYSSSGEASLQEKLYDIYVEECEKQPEVTEELRSNVNLLEKLLRRESLPCLVINLYPGKQGYSLMLQGENGSFSESIRLPYEEREFLEYLDAEELPPVLLNFLEKSAVNVFHQGCVIAEIRDYRQSGAGEPPRYQSRHILLRPTMQTLVCDVEAIASDHQNWTQEDKLLLESQLILATAEPLCLDPSVSVACTENRLLYNKQKLNTLAMKRSLKRFSVPALNQQQELSHCPPPPEPRIMTSCKKIRESKTNELYDLKISKAGDCADTWIQRPCNLAVPAQVDVQKYATGKKPVRYEESQPTQEVLGDSAVGCEAAYQSQATRLTVRQPTDNSLATGNGSENEATREREPCLPQPSTDDQFKSFLPRPQTDAGRVVSRSEQLVQKSTQCPVQMSPSSSGSAHLRQPSPGTQSAQPRAASIRSSVPDRGARPPPPLKRRPWSLEKSSCSDSFTSQQAGSSQAHPSAGPAPQPPSLSQRSSVQLNRGSSLPAAAPSTTGTLQRTPDVQVTTISPGLKVIRLVGPFSCSQASGGECAPRAPAPVGIQLGQRPAGSRLPNRRSTPPPLLPRPPPPPPRTIQVLLKNTSDLRPFALVELPRSSLVWSSQQRAPQQCVYQLVPQRAPQRPQPPAVQASGTWCPGAQTPRTQASGPQCLSTETPGPQGRSPQGLQAPGAQSVARPSTTIHTRPAVVVHLQRQQDSLQPRVPGLSPPGSVQSHPGLSISHHRIQASQAPHRPIYWRVVRCPVAAAPTAPTAPPPRGPNPGSQTAGTPEGGPPATPKP</sequence>
<dbReference type="InterPro" id="IPR018281">
    <property type="entry name" value="Ribosomal_eS1_CS"/>
</dbReference>
<dbReference type="GO" id="GO:0003712">
    <property type="term" value="F:transcription coregulator activity"/>
    <property type="evidence" value="ECO:0007669"/>
    <property type="project" value="InterPro"/>
</dbReference>
<evidence type="ECO:0000256" key="7">
    <source>
        <dbReference type="RuleBase" id="RU000668"/>
    </source>
</evidence>
<feature type="compositionally biased region" description="Polar residues" evidence="8">
    <location>
        <begin position="759"/>
        <end position="772"/>
    </location>
</feature>
<accession>A0A6B0SHH6</accession>
<dbReference type="InterPro" id="IPR021950">
    <property type="entry name" value="Spt20"/>
</dbReference>
<feature type="region of interest" description="Disordered" evidence="8">
    <location>
        <begin position="588"/>
        <end position="772"/>
    </location>
</feature>
<comment type="similarity">
    <text evidence="6 7">Belongs to the eukaryotic ribosomal protein eS1 family.</text>
</comment>
<dbReference type="EMBL" id="VBQZ03000473">
    <property type="protein sequence ID" value="MXQ99474.1"/>
    <property type="molecule type" value="Genomic_DNA"/>
</dbReference>
<feature type="initiator methionine" description="Removed" evidence="6">
    <location>
        <position position="1"/>
    </location>
</feature>
<feature type="region of interest" description="Disordered" evidence="8">
    <location>
        <begin position="794"/>
        <end position="839"/>
    </location>
</feature>
<dbReference type="HAMAP" id="MF_03122">
    <property type="entry name" value="Ribosomal_eS1_euk"/>
    <property type="match status" value="1"/>
</dbReference>
<evidence type="ECO:0000256" key="6">
    <source>
        <dbReference type="HAMAP-Rule" id="MF_03122"/>
    </source>
</evidence>
<evidence type="ECO:0000256" key="1">
    <source>
        <dbReference type="ARBA" id="ARBA00004604"/>
    </source>
</evidence>
<comment type="function">
    <text evidence="6">May play a role during erythropoiesis through regulation of transcription factor DDIT3.</text>
</comment>
<dbReference type="PANTHER" id="PTHR13526:SF25">
    <property type="entry name" value="SPT20-LIKE SEP DOMAIN-CONTAINING PROTEIN"/>
    <property type="match status" value="1"/>
</dbReference>
<protein>
    <recommendedName>
        <fullName evidence="6">Small ribosomal subunit protein eS1</fullName>
    </recommendedName>
</protein>
<dbReference type="Proteomes" id="UP000322234">
    <property type="component" value="Unassembled WGS sequence"/>
</dbReference>
<proteinExistence type="inferred from homology"/>
<dbReference type="SMART" id="SM01397">
    <property type="entry name" value="Ribosomal_S3Ae"/>
    <property type="match status" value="1"/>
</dbReference>
<feature type="region of interest" description="Disordered" evidence="8">
    <location>
        <begin position="1013"/>
        <end position="1045"/>
    </location>
</feature>
<comment type="subcellular location">
    <subcellularLocation>
        <location evidence="6">Cytoplasm</location>
    </subcellularLocation>
    <subcellularLocation>
        <location evidence="6">Nucleus</location>
    </subcellularLocation>
    <subcellularLocation>
        <location evidence="1">Nucleus</location>
        <location evidence="1">Nucleolus</location>
    </subcellularLocation>
    <text evidence="6">Localized in cytoplasmic mRNP granules containing untranslated mRNAs.</text>
</comment>
<dbReference type="Pfam" id="PF12090">
    <property type="entry name" value="Spt20_SEP"/>
    <property type="match status" value="1"/>
</dbReference>
<dbReference type="GO" id="GO:0006412">
    <property type="term" value="P:translation"/>
    <property type="evidence" value="ECO:0007669"/>
    <property type="project" value="UniProtKB-UniRule"/>
</dbReference>
<feature type="compositionally biased region" description="Polar residues" evidence="8">
    <location>
        <begin position="907"/>
        <end position="932"/>
    </location>
</feature>
<dbReference type="PROSITE" id="PS01191">
    <property type="entry name" value="RIBOSOMAL_S3AE"/>
    <property type="match status" value="1"/>
</dbReference>